<reference evidence="1 2" key="1">
    <citation type="submission" date="2021-03" db="EMBL/GenBank/DDBJ databases">
        <title>Sequencing the genomes of 1000 actinobacteria strains.</title>
        <authorList>
            <person name="Klenk H.-P."/>
        </authorList>
    </citation>
    <scope>NUCLEOTIDE SEQUENCE [LARGE SCALE GENOMIC DNA]</scope>
    <source>
        <strain evidence="1 2">DSM 12936</strain>
    </source>
</reference>
<dbReference type="Gene3D" id="1.50.10.20">
    <property type="match status" value="1"/>
</dbReference>
<dbReference type="InterPro" id="IPR005198">
    <property type="entry name" value="Glyco_hydro_76"/>
</dbReference>
<organism evidence="1 2">
    <name type="scientific">Microlunatus capsulatus</name>
    <dbReference type="NCBI Taxonomy" id="99117"/>
    <lineage>
        <taxon>Bacteria</taxon>
        <taxon>Bacillati</taxon>
        <taxon>Actinomycetota</taxon>
        <taxon>Actinomycetes</taxon>
        <taxon>Propionibacteriales</taxon>
        <taxon>Propionibacteriaceae</taxon>
        <taxon>Microlunatus</taxon>
    </lineage>
</organism>
<dbReference type="SUPFAM" id="SSF48208">
    <property type="entry name" value="Six-hairpin glycosidases"/>
    <property type="match status" value="1"/>
</dbReference>
<dbReference type="Pfam" id="PF03663">
    <property type="entry name" value="Glyco_hydro_76"/>
    <property type="match status" value="1"/>
</dbReference>
<evidence type="ECO:0000313" key="1">
    <source>
        <dbReference type="EMBL" id="MBP2415698.1"/>
    </source>
</evidence>
<dbReference type="Proteomes" id="UP000758168">
    <property type="component" value="Unassembled WGS sequence"/>
</dbReference>
<evidence type="ECO:0008006" key="3">
    <source>
        <dbReference type="Google" id="ProtNLM"/>
    </source>
</evidence>
<dbReference type="EMBL" id="JAGIOB010000001">
    <property type="protein sequence ID" value="MBP2415698.1"/>
    <property type="molecule type" value="Genomic_DNA"/>
</dbReference>
<dbReference type="InterPro" id="IPR008928">
    <property type="entry name" value="6-hairpin_glycosidase_sf"/>
</dbReference>
<name>A0ABS4Z3S9_9ACTN</name>
<dbReference type="InterPro" id="IPR006311">
    <property type="entry name" value="TAT_signal"/>
</dbReference>
<dbReference type="PANTHER" id="PTHR47791">
    <property type="entry name" value="MEIOTICALLY UP-REGULATED GENE 191 PROTEIN"/>
    <property type="match status" value="1"/>
</dbReference>
<sequence length="400" mass="45187">MPIPHHLPSSPVSRRGFAAGVGGLGLAALLPSAAASARPRRRPDVWETRARASFAALQTYFRADDDSGLYRERYPVAAEDPTYSYEWPYSQAHVAALDLAGMRGADRRDRRVLADHVRGQQRYWSDAGSTGLPGFASAPLPPYGTGGDFFYDDNEWVGLKDVQQWRMFRDRSALREAEELFDLVVSGWDTDPDHASPGGVFWTQAPWSDDRNTVSNMPGAELGLRLHQITGRRYHREWALRMYAWTNRHLQREDGLYHDHLGLDGTLEKTIWSYNQGVPVGVNVALHEVTGERRYLTEAVRIARAARSYYAVDDRLDEQPAFFNSIYFKNLLRLGAATRTSRYRDDMAAYAERMWTTRRDPATGLFGGADGERAEMIQQAAMVQVFAVLAWAPGHLSRLY</sequence>
<dbReference type="InterPro" id="IPR014512">
    <property type="entry name" value="O_gly_hydro"/>
</dbReference>
<keyword evidence="2" id="KW-1185">Reference proteome</keyword>
<dbReference type="PANTHER" id="PTHR47791:SF4">
    <property type="entry name" value="(PUTATIVE SECRETED PROTEIN)-RELATED"/>
    <property type="match status" value="1"/>
</dbReference>
<proteinExistence type="predicted"/>
<dbReference type="PROSITE" id="PS51318">
    <property type="entry name" value="TAT"/>
    <property type="match status" value="1"/>
</dbReference>
<evidence type="ECO:0000313" key="2">
    <source>
        <dbReference type="Proteomes" id="UP000758168"/>
    </source>
</evidence>
<dbReference type="PIRSF" id="PIRSF021505">
    <property type="entry name" value="O_gly_hdrol"/>
    <property type="match status" value="1"/>
</dbReference>
<comment type="caution">
    <text evidence="1">The sequence shown here is derived from an EMBL/GenBank/DDBJ whole genome shotgun (WGS) entry which is preliminary data.</text>
</comment>
<dbReference type="RefSeq" id="WP_210052887.1">
    <property type="nucleotide sequence ID" value="NZ_BAAAMH010000022.1"/>
</dbReference>
<protein>
    <recommendedName>
        <fullName evidence="3">Glycosyl hydrolase family 76</fullName>
    </recommendedName>
</protein>
<gene>
    <name evidence="1" type="ORF">JOF54_000620</name>
</gene>
<accession>A0ABS4Z3S9</accession>
<dbReference type="InterPro" id="IPR053169">
    <property type="entry name" value="MUG_Protein"/>
</dbReference>